<keyword evidence="2" id="KW-1185">Reference proteome</keyword>
<reference evidence="1" key="1">
    <citation type="journal article" date="2023" name="Mol. Biol. Evol.">
        <title>Third-Generation Sequencing Reveals the Adaptive Role of the Epigenome in Three Deep-Sea Polychaetes.</title>
        <authorList>
            <person name="Perez M."/>
            <person name="Aroh O."/>
            <person name="Sun Y."/>
            <person name="Lan Y."/>
            <person name="Juniper S.K."/>
            <person name="Young C.R."/>
            <person name="Angers B."/>
            <person name="Qian P.Y."/>
        </authorList>
    </citation>
    <scope>NUCLEOTIDE SEQUENCE</scope>
    <source>
        <strain evidence="1">P08H-3</strain>
    </source>
</reference>
<evidence type="ECO:0000313" key="1">
    <source>
        <dbReference type="EMBL" id="KAK2156048.1"/>
    </source>
</evidence>
<gene>
    <name evidence="1" type="ORF">LSH36_223g03027</name>
</gene>
<proteinExistence type="predicted"/>
<organism evidence="1 2">
    <name type="scientific">Paralvinella palmiformis</name>
    <dbReference type="NCBI Taxonomy" id="53620"/>
    <lineage>
        <taxon>Eukaryota</taxon>
        <taxon>Metazoa</taxon>
        <taxon>Spiralia</taxon>
        <taxon>Lophotrochozoa</taxon>
        <taxon>Annelida</taxon>
        <taxon>Polychaeta</taxon>
        <taxon>Sedentaria</taxon>
        <taxon>Canalipalpata</taxon>
        <taxon>Terebellida</taxon>
        <taxon>Terebelliformia</taxon>
        <taxon>Alvinellidae</taxon>
        <taxon>Paralvinella</taxon>
    </lineage>
</organism>
<dbReference type="AlphaFoldDB" id="A0AAD9JMP8"/>
<evidence type="ECO:0008006" key="3">
    <source>
        <dbReference type="Google" id="ProtNLM"/>
    </source>
</evidence>
<accession>A0AAD9JMP8</accession>
<comment type="caution">
    <text evidence="1">The sequence shown here is derived from an EMBL/GenBank/DDBJ whole genome shotgun (WGS) entry which is preliminary data.</text>
</comment>
<dbReference type="Proteomes" id="UP001208570">
    <property type="component" value="Unassembled WGS sequence"/>
</dbReference>
<evidence type="ECO:0000313" key="2">
    <source>
        <dbReference type="Proteomes" id="UP001208570"/>
    </source>
</evidence>
<dbReference type="EMBL" id="JAODUP010000223">
    <property type="protein sequence ID" value="KAK2156048.1"/>
    <property type="molecule type" value="Genomic_DNA"/>
</dbReference>
<sequence length="110" mass="12756">MYADDTQLYESYDVTDMVQRQEVTDHERLENSISDIHSWMVTNKLQLNSNKTELLVLASSYFSKHFSDFQLQIDNSCISSSDFAKKIAILFDQHLNMETRVARICKASLV</sequence>
<protein>
    <recommendedName>
        <fullName evidence="3">Reverse transcriptase domain-containing protein</fullName>
    </recommendedName>
</protein>
<name>A0AAD9JMP8_9ANNE</name>